<dbReference type="InterPro" id="IPR005467">
    <property type="entry name" value="His_kinase_dom"/>
</dbReference>
<reference evidence="10" key="1">
    <citation type="submission" date="2019-10" db="EMBL/GenBank/DDBJ databases">
        <title>Draft genome sequece of Microseira wollei NIES-4236.</title>
        <authorList>
            <person name="Yamaguchi H."/>
            <person name="Suzuki S."/>
            <person name="Kawachi M."/>
        </authorList>
    </citation>
    <scope>NUCLEOTIDE SEQUENCE</scope>
    <source>
        <strain evidence="10">NIES-4236</strain>
    </source>
</reference>
<dbReference type="Pfam" id="PF00072">
    <property type="entry name" value="Response_reg"/>
    <property type="match status" value="1"/>
</dbReference>
<protein>
    <recommendedName>
        <fullName evidence="2">histidine kinase</fullName>
        <ecNumber evidence="2">2.7.13.3</ecNumber>
    </recommendedName>
</protein>
<dbReference type="RefSeq" id="WP_226589023.1">
    <property type="nucleotide sequence ID" value="NZ_BLAY01000147.1"/>
</dbReference>
<dbReference type="InterPro" id="IPR036890">
    <property type="entry name" value="HATPase_C_sf"/>
</dbReference>
<dbReference type="Gene3D" id="3.30.565.10">
    <property type="entry name" value="Histidine kinase-like ATPase, C-terminal domain"/>
    <property type="match status" value="1"/>
</dbReference>
<dbReference type="InterPro" id="IPR036097">
    <property type="entry name" value="HisK_dim/P_sf"/>
</dbReference>
<keyword evidence="4" id="KW-0808">Transferase</keyword>
<comment type="catalytic activity">
    <reaction evidence="1">
        <text>ATP + protein L-histidine = ADP + protein N-phospho-L-histidine.</text>
        <dbReference type="EC" id="2.7.13.3"/>
    </reaction>
</comment>
<feature type="domain" description="Response regulatory" evidence="9">
    <location>
        <begin position="5"/>
        <end position="120"/>
    </location>
</feature>
<dbReference type="CDD" id="cd00082">
    <property type="entry name" value="HisKA"/>
    <property type="match status" value="1"/>
</dbReference>
<feature type="domain" description="Histidine kinase" evidence="8">
    <location>
        <begin position="149"/>
        <end position="390"/>
    </location>
</feature>
<keyword evidence="3 7" id="KW-0597">Phosphoprotein</keyword>
<dbReference type="SMART" id="SM00388">
    <property type="entry name" value="HisKA"/>
    <property type="match status" value="1"/>
</dbReference>
<feature type="modified residue" description="4-aspartylphosphate" evidence="7">
    <location>
        <position position="55"/>
    </location>
</feature>
<dbReference type="Proteomes" id="UP001050975">
    <property type="component" value="Unassembled WGS sequence"/>
</dbReference>
<dbReference type="PROSITE" id="PS50110">
    <property type="entry name" value="RESPONSE_REGULATORY"/>
    <property type="match status" value="1"/>
</dbReference>
<evidence type="ECO:0000256" key="4">
    <source>
        <dbReference type="ARBA" id="ARBA00022679"/>
    </source>
</evidence>
<evidence type="ECO:0000256" key="3">
    <source>
        <dbReference type="ARBA" id="ARBA00022553"/>
    </source>
</evidence>
<evidence type="ECO:0000256" key="6">
    <source>
        <dbReference type="ARBA" id="ARBA00023012"/>
    </source>
</evidence>
<dbReference type="CDD" id="cd00075">
    <property type="entry name" value="HATPase"/>
    <property type="match status" value="1"/>
</dbReference>
<evidence type="ECO:0000259" key="9">
    <source>
        <dbReference type="PROSITE" id="PS50110"/>
    </source>
</evidence>
<dbReference type="InterPro" id="IPR003594">
    <property type="entry name" value="HATPase_dom"/>
</dbReference>
<dbReference type="Gene3D" id="1.10.287.130">
    <property type="match status" value="1"/>
</dbReference>
<keyword evidence="6" id="KW-0902">Two-component regulatory system</keyword>
<dbReference type="SUPFAM" id="SSF47384">
    <property type="entry name" value="Homodimeric domain of signal transducing histidine kinase"/>
    <property type="match status" value="1"/>
</dbReference>
<dbReference type="AlphaFoldDB" id="A0AAV3XHI7"/>
<name>A0AAV3XHI7_9CYAN</name>
<dbReference type="PROSITE" id="PS50109">
    <property type="entry name" value="HIS_KIN"/>
    <property type="match status" value="1"/>
</dbReference>
<dbReference type="SUPFAM" id="SSF52172">
    <property type="entry name" value="CheY-like"/>
    <property type="match status" value="1"/>
</dbReference>
<dbReference type="InterPro" id="IPR003661">
    <property type="entry name" value="HisK_dim/P_dom"/>
</dbReference>
<dbReference type="InterPro" id="IPR004358">
    <property type="entry name" value="Sig_transdc_His_kin-like_C"/>
</dbReference>
<organism evidence="10 11">
    <name type="scientific">Microseira wollei NIES-4236</name>
    <dbReference type="NCBI Taxonomy" id="2530354"/>
    <lineage>
        <taxon>Bacteria</taxon>
        <taxon>Bacillati</taxon>
        <taxon>Cyanobacteriota</taxon>
        <taxon>Cyanophyceae</taxon>
        <taxon>Oscillatoriophycideae</taxon>
        <taxon>Aerosakkonematales</taxon>
        <taxon>Aerosakkonemataceae</taxon>
        <taxon>Microseira</taxon>
    </lineage>
</organism>
<keyword evidence="11" id="KW-1185">Reference proteome</keyword>
<keyword evidence="5 10" id="KW-0418">Kinase</keyword>
<dbReference type="Gene3D" id="3.40.50.2300">
    <property type="match status" value="1"/>
</dbReference>
<evidence type="ECO:0000259" key="8">
    <source>
        <dbReference type="PROSITE" id="PS50109"/>
    </source>
</evidence>
<dbReference type="PANTHER" id="PTHR43547">
    <property type="entry name" value="TWO-COMPONENT HISTIDINE KINASE"/>
    <property type="match status" value="1"/>
</dbReference>
<dbReference type="EMBL" id="BLAY01000147">
    <property type="protein sequence ID" value="GET42068.1"/>
    <property type="molecule type" value="Genomic_DNA"/>
</dbReference>
<dbReference type="PRINTS" id="PR00344">
    <property type="entry name" value="BCTRLSENSOR"/>
</dbReference>
<evidence type="ECO:0000256" key="7">
    <source>
        <dbReference type="PROSITE-ProRule" id="PRU00169"/>
    </source>
</evidence>
<evidence type="ECO:0000256" key="5">
    <source>
        <dbReference type="ARBA" id="ARBA00022777"/>
    </source>
</evidence>
<accession>A0AAV3XHI7</accession>
<sequence>MAEKKILVVEDEAIVAEAIAESLKKQGYEVVAIVTNGEEAIEKAAQNQPDLVLMDIVLEGDMDGIAAAEKIRTRCHIPTVFLTAYADEETLKRAKLTDPFGYIIKPFQQKDLYVTIEIALHRHELETKLRQALETAEEKADRQTKYVSLAAHELRNPLSAIVGSAKLLELNSSKLDEKTQVKCLDLMKSASQSMNQLIEDMLVIGRAESDQLKFNPAPLNLKEFCRHLVEQMQLGVEEKHRITFVCTSRKSVAVLDQRLLHHILSNLLSNGIKYSPKGGEVRLQLEYLEKWEQRSTGVSPVGDLENYQFPIPHYPMVIFRVRDAGIGIPKADQEKLFEAFYRCSNVGEIKGTGLGLAIVKKAVELHRGAIRFESEVGAGTTFTVMLPSPTDK</sequence>
<gene>
    <name evidence="10" type="ORF">MiSe_68820</name>
</gene>
<dbReference type="Pfam" id="PF00512">
    <property type="entry name" value="HisKA"/>
    <property type="match status" value="1"/>
</dbReference>
<dbReference type="SUPFAM" id="SSF55874">
    <property type="entry name" value="ATPase domain of HSP90 chaperone/DNA topoisomerase II/histidine kinase"/>
    <property type="match status" value="1"/>
</dbReference>
<evidence type="ECO:0000313" key="10">
    <source>
        <dbReference type="EMBL" id="GET42068.1"/>
    </source>
</evidence>
<evidence type="ECO:0000313" key="11">
    <source>
        <dbReference type="Proteomes" id="UP001050975"/>
    </source>
</evidence>
<dbReference type="GO" id="GO:0000155">
    <property type="term" value="F:phosphorelay sensor kinase activity"/>
    <property type="evidence" value="ECO:0007669"/>
    <property type="project" value="InterPro"/>
</dbReference>
<dbReference type="InterPro" id="IPR001789">
    <property type="entry name" value="Sig_transdc_resp-reg_receiver"/>
</dbReference>
<dbReference type="PANTHER" id="PTHR43547:SF2">
    <property type="entry name" value="HYBRID SIGNAL TRANSDUCTION HISTIDINE KINASE C"/>
    <property type="match status" value="1"/>
</dbReference>
<dbReference type="CDD" id="cd17534">
    <property type="entry name" value="REC_DC-like"/>
    <property type="match status" value="1"/>
</dbReference>
<evidence type="ECO:0000256" key="1">
    <source>
        <dbReference type="ARBA" id="ARBA00000085"/>
    </source>
</evidence>
<dbReference type="EC" id="2.7.13.3" evidence="2"/>
<dbReference type="SMART" id="SM00387">
    <property type="entry name" value="HATPase_c"/>
    <property type="match status" value="1"/>
</dbReference>
<dbReference type="InterPro" id="IPR011006">
    <property type="entry name" value="CheY-like_superfamily"/>
</dbReference>
<dbReference type="FunFam" id="3.30.565.10:FF:000006">
    <property type="entry name" value="Sensor histidine kinase WalK"/>
    <property type="match status" value="1"/>
</dbReference>
<evidence type="ECO:0000256" key="2">
    <source>
        <dbReference type="ARBA" id="ARBA00012438"/>
    </source>
</evidence>
<comment type="caution">
    <text evidence="10">The sequence shown here is derived from an EMBL/GenBank/DDBJ whole genome shotgun (WGS) entry which is preliminary data.</text>
</comment>
<dbReference type="SMART" id="SM00448">
    <property type="entry name" value="REC"/>
    <property type="match status" value="1"/>
</dbReference>
<proteinExistence type="predicted"/>
<dbReference type="Pfam" id="PF02518">
    <property type="entry name" value="HATPase_c"/>
    <property type="match status" value="1"/>
</dbReference>